<sequence>GVVSHINAFTGILKEVEFSMETGKKINEAGPRLSCFNCEGGHNISQCKEPMNYQKINQNRKKQRKSAASKIRYHEEDENRFGQLQPGKLSEQLRHALGLRHHQLPEHIYRMRALGYPPGWIREAEVHQAQMTLFDGEGKSVCHPNEEAGEMEPTAVKYKPEKLVSFPGFNAPVPRGFRDEARERNFPPMQPHHQRDEFEKYMKMNVAGAYRKKKLKSSVTQTGQEVKSSDMDVDGITNPTPNYIQLFLGVKVSSGSSLHQAVTTGLIPSRISALEDQERSIEIGLGHMYVQPYRSIKLQKRSKKSDTENANSHLLENSNACDPDEVTVTNGVSFGAVDVLPRKVVIENG</sequence>
<keyword evidence="2" id="KW-0479">Metal-binding</keyword>
<evidence type="ECO:0000256" key="2">
    <source>
        <dbReference type="ARBA" id="ARBA00022723"/>
    </source>
</evidence>
<keyword evidence="4" id="KW-0862">Zinc</keyword>
<dbReference type="Proteomes" id="UP001497623">
    <property type="component" value="Unassembled WGS sequence"/>
</dbReference>
<keyword evidence="9" id="KW-1185">Reference proteome</keyword>
<feature type="non-terminal residue" evidence="8">
    <location>
        <position position="349"/>
    </location>
</feature>
<evidence type="ECO:0000313" key="8">
    <source>
        <dbReference type="EMBL" id="CAL4193532.1"/>
    </source>
</evidence>
<dbReference type="InterPro" id="IPR052115">
    <property type="entry name" value="NEXT_complex_subunit_ZCCHC8"/>
</dbReference>
<feature type="domain" description="PSP proline-rich" evidence="7">
    <location>
        <begin position="81"/>
        <end position="133"/>
    </location>
</feature>
<dbReference type="EMBL" id="CAXKWB010069993">
    <property type="protein sequence ID" value="CAL4193532.1"/>
    <property type="molecule type" value="Genomic_DNA"/>
</dbReference>
<evidence type="ECO:0000259" key="7">
    <source>
        <dbReference type="SMART" id="SM00581"/>
    </source>
</evidence>
<keyword evidence="5" id="KW-0539">Nucleus</keyword>
<dbReference type="PANTHER" id="PTHR13316">
    <property type="entry name" value="ZINC FINGER, CCHC DOMAIN CONTAINING 8"/>
    <property type="match status" value="1"/>
</dbReference>
<feature type="compositionally biased region" description="Polar residues" evidence="6">
    <location>
        <begin position="308"/>
        <end position="320"/>
    </location>
</feature>
<comment type="subcellular location">
    <subcellularLocation>
        <location evidence="1">Nucleus</location>
    </subcellularLocation>
</comment>
<reference evidence="8 9" key="1">
    <citation type="submission" date="2024-05" db="EMBL/GenBank/DDBJ databases">
        <authorList>
            <person name="Wallberg A."/>
        </authorList>
    </citation>
    <scope>NUCLEOTIDE SEQUENCE [LARGE SCALE GENOMIC DNA]</scope>
</reference>
<dbReference type="GO" id="GO:0003723">
    <property type="term" value="F:RNA binding"/>
    <property type="evidence" value="ECO:0007669"/>
    <property type="project" value="TreeGrafter"/>
</dbReference>
<organism evidence="8 9">
    <name type="scientific">Meganyctiphanes norvegica</name>
    <name type="common">Northern krill</name>
    <name type="synonym">Thysanopoda norvegica</name>
    <dbReference type="NCBI Taxonomy" id="48144"/>
    <lineage>
        <taxon>Eukaryota</taxon>
        <taxon>Metazoa</taxon>
        <taxon>Ecdysozoa</taxon>
        <taxon>Arthropoda</taxon>
        <taxon>Crustacea</taxon>
        <taxon>Multicrustacea</taxon>
        <taxon>Malacostraca</taxon>
        <taxon>Eumalacostraca</taxon>
        <taxon>Eucarida</taxon>
        <taxon>Euphausiacea</taxon>
        <taxon>Euphausiidae</taxon>
        <taxon>Meganyctiphanes</taxon>
    </lineage>
</organism>
<dbReference type="SMART" id="SM00581">
    <property type="entry name" value="PSP"/>
    <property type="match status" value="1"/>
</dbReference>
<evidence type="ECO:0000256" key="6">
    <source>
        <dbReference type="SAM" id="MobiDB-lite"/>
    </source>
</evidence>
<dbReference type="GO" id="GO:0008270">
    <property type="term" value="F:zinc ion binding"/>
    <property type="evidence" value="ECO:0007669"/>
    <property type="project" value="UniProtKB-KW"/>
</dbReference>
<comment type="caution">
    <text evidence="8">The sequence shown here is derived from an EMBL/GenBank/DDBJ whole genome shotgun (WGS) entry which is preliminary data.</text>
</comment>
<dbReference type="Pfam" id="PF04046">
    <property type="entry name" value="PSP"/>
    <property type="match status" value="1"/>
</dbReference>
<dbReference type="InterPro" id="IPR006568">
    <property type="entry name" value="PSP_pro-rich"/>
</dbReference>
<dbReference type="AlphaFoldDB" id="A0AAV2SHU5"/>
<keyword evidence="3" id="KW-0863">Zinc-finger</keyword>
<gene>
    <name evidence="8" type="ORF">MNOR_LOCUS36863</name>
</gene>
<dbReference type="GO" id="GO:0071013">
    <property type="term" value="C:catalytic step 2 spliceosome"/>
    <property type="evidence" value="ECO:0007669"/>
    <property type="project" value="TreeGrafter"/>
</dbReference>
<evidence type="ECO:0000313" key="9">
    <source>
        <dbReference type="Proteomes" id="UP001497623"/>
    </source>
</evidence>
<evidence type="ECO:0000256" key="4">
    <source>
        <dbReference type="ARBA" id="ARBA00022833"/>
    </source>
</evidence>
<feature type="non-terminal residue" evidence="8">
    <location>
        <position position="1"/>
    </location>
</feature>
<proteinExistence type="predicted"/>
<evidence type="ECO:0000256" key="3">
    <source>
        <dbReference type="ARBA" id="ARBA00022771"/>
    </source>
</evidence>
<feature type="region of interest" description="Disordered" evidence="6">
    <location>
        <begin position="298"/>
        <end position="322"/>
    </location>
</feature>
<evidence type="ECO:0000256" key="5">
    <source>
        <dbReference type="ARBA" id="ARBA00023242"/>
    </source>
</evidence>
<accession>A0AAV2SHU5</accession>
<dbReference type="PANTHER" id="PTHR13316:SF0">
    <property type="entry name" value="ZINC FINGER CCHC DOMAIN-CONTAINING PROTEIN 8"/>
    <property type="match status" value="1"/>
</dbReference>
<evidence type="ECO:0000256" key="1">
    <source>
        <dbReference type="ARBA" id="ARBA00004123"/>
    </source>
</evidence>
<protein>
    <recommendedName>
        <fullName evidence="7">PSP proline-rich domain-containing protein</fullName>
    </recommendedName>
</protein>
<name>A0AAV2SHU5_MEGNR</name>